<dbReference type="Gene3D" id="1.10.287.1260">
    <property type="match status" value="1"/>
</dbReference>
<dbReference type="InterPro" id="IPR011066">
    <property type="entry name" value="MscS_channel_C_sf"/>
</dbReference>
<keyword evidence="6 8" id="KW-0472">Membrane</keyword>
<reference evidence="11 12" key="1">
    <citation type="submission" date="2019-03" db="EMBL/GenBank/DDBJ databases">
        <title>The complete genome sequence of Neokomagataea sp. Jb2 NBRC113641.</title>
        <authorList>
            <person name="Chua K.-O."/>
            <person name="Chan K.-G."/>
            <person name="See-Too W.-S."/>
        </authorList>
    </citation>
    <scope>NUCLEOTIDE SEQUENCE [LARGE SCALE GENOMIC DNA]</scope>
    <source>
        <strain evidence="11 12">Jb2</strain>
    </source>
</reference>
<feature type="transmembrane region" description="Helical" evidence="8">
    <location>
        <begin position="650"/>
        <end position="672"/>
    </location>
</feature>
<feature type="compositionally biased region" description="Basic and acidic residues" evidence="7">
    <location>
        <begin position="379"/>
        <end position="399"/>
    </location>
</feature>
<evidence type="ECO:0000256" key="2">
    <source>
        <dbReference type="ARBA" id="ARBA00008017"/>
    </source>
</evidence>
<feature type="transmembrane region" description="Helical" evidence="8">
    <location>
        <begin position="856"/>
        <end position="874"/>
    </location>
</feature>
<feature type="region of interest" description="Disordered" evidence="7">
    <location>
        <begin position="234"/>
        <end position="582"/>
    </location>
</feature>
<dbReference type="InterPro" id="IPR045276">
    <property type="entry name" value="YbiO_bact"/>
</dbReference>
<feature type="compositionally biased region" description="Basic and acidic residues" evidence="7">
    <location>
        <begin position="358"/>
        <end position="368"/>
    </location>
</feature>
<dbReference type="SUPFAM" id="SSF82689">
    <property type="entry name" value="Mechanosensitive channel protein MscS (YggB), C-terminal domain"/>
    <property type="match status" value="1"/>
</dbReference>
<feature type="compositionally biased region" description="Basic and acidic residues" evidence="7">
    <location>
        <begin position="58"/>
        <end position="71"/>
    </location>
</feature>
<comment type="similarity">
    <text evidence="2">Belongs to the MscS (TC 1.A.23) family.</text>
</comment>
<proteinExistence type="inferred from homology"/>
<feature type="region of interest" description="Disordered" evidence="7">
    <location>
        <begin position="1170"/>
        <end position="1193"/>
    </location>
</feature>
<keyword evidence="5 8" id="KW-1133">Transmembrane helix</keyword>
<feature type="compositionally biased region" description="Basic and acidic residues" evidence="7">
    <location>
        <begin position="234"/>
        <end position="253"/>
    </location>
</feature>
<evidence type="ECO:0000256" key="4">
    <source>
        <dbReference type="ARBA" id="ARBA00022692"/>
    </source>
</evidence>
<evidence type="ECO:0000256" key="3">
    <source>
        <dbReference type="ARBA" id="ARBA00022475"/>
    </source>
</evidence>
<evidence type="ECO:0000313" key="11">
    <source>
        <dbReference type="EMBL" id="TPW36101.1"/>
    </source>
</evidence>
<evidence type="ECO:0000256" key="9">
    <source>
        <dbReference type="SAM" id="SignalP"/>
    </source>
</evidence>
<comment type="subcellular location">
    <subcellularLocation>
        <location evidence="1">Cell membrane</location>
        <topology evidence="1">Multi-pass membrane protein</topology>
    </subcellularLocation>
</comment>
<evidence type="ECO:0000256" key="7">
    <source>
        <dbReference type="SAM" id="MobiDB-lite"/>
    </source>
</evidence>
<feature type="compositionally biased region" description="Basic and acidic residues" evidence="7">
    <location>
        <begin position="263"/>
        <end position="275"/>
    </location>
</feature>
<comment type="caution">
    <text evidence="11">The sequence shown here is derived from an EMBL/GenBank/DDBJ whole genome shotgun (WGS) entry which is preliminary data.</text>
</comment>
<feature type="transmembrane region" description="Helical" evidence="8">
    <location>
        <begin position="174"/>
        <end position="194"/>
    </location>
</feature>
<dbReference type="InterPro" id="IPR023408">
    <property type="entry name" value="MscS_beta-dom_sf"/>
</dbReference>
<feature type="transmembrane region" description="Helical" evidence="8">
    <location>
        <begin position="729"/>
        <end position="749"/>
    </location>
</feature>
<dbReference type="RefSeq" id="WP_165600440.1">
    <property type="nucleotide sequence ID" value="NZ_SORZ01000001.1"/>
</dbReference>
<keyword evidence="3" id="KW-1003">Cell membrane</keyword>
<feature type="transmembrane region" description="Helical" evidence="8">
    <location>
        <begin position="886"/>
        <end position="908"/>
    </location>
</feature>
<evidence type="ECO:0000259" key="10">
    <source>
        <dbReference type="Pfam" id="PF00924"/>
    </source>
</evidence>
<feature type="domain" description="Mechanosensitive ion channel MscS" evidence="10">
    <location>
        <begin position="990"/>
        <end position="1054"/>
    </location>
</feature>
<evidence type="ECO:0000313" key="12">
    <source>
        <dbReference type="Proteomes" id="UP000315037"/>
    </source>
</evidence>
<dbReference type="Proteomes" id="UP000315037">
    <property type="component" value="Unassembled WGS sequence"/>
</dbReference>
<dbReference type="Gene3D" id="3.30.70.100">
    <property type="match status" value="1"/>
</dbReference>
<feature type="signal peptide" evidence="9">
    <location>
        <begin position="1"/>
        <end position="21"/>
    </location>
</feature>
<evidence type="ECO:0000256" key="8">
    <source>
        <dbReference type="SAM" id="Phobius"/>
    </source>
</evidence>
<feature type="transmembrane region" description="Helical" evidence="8">
    <location>
        <begin position="613"/>
        <end position="638"/>
    </location>
</feature>
<feature type="chain" id="PRO_5021495634" evidence="9">
    <location>
        <begin position="22"/>
        <end position="1193"/>
    </location>
</feature>
<feature type="compositionally biased region" description="Polar residues" evidence="7">
    <location>
        <begin position="562"/>
        <end position="582"/>
    </location>
</feature>
<evidence type="ECO:0000256" key="6">
    <source>
        <dbReference type="ARBA" id="ARBA00023136"/>
    </source>
</evidence>
<dbReference type="PANTHER" id="PTHR30460">
    <property type="entry name" value="MODERATE CONDUCTANCE MECHANOSENSITIVE CHANNEL YBIO"/>
    <property type="match status" value="1"/>
</dbReference>
<gene>
    <name evidence="11" type="ORF">E3202_04200</name>
</gene>
<dbReference type="SUPFAM" id="SSF50182">
    <property type="entry name" value="Sm-like ribonucleoproteins"/>
    <property type="match status" value="1"/>
</dbReference>
<dbReference type="GO" id="GO:0005886">
    <property type="term" value="C:plasma membrane"/>
    <property type="evidence" value="ECO:0007669"/>
    <property type="project" value="UniProtKB-SubCell"/>
</dbReference>
<feature type="transmembrane region" description="Helical" evidence="8">
    <location>
        <begin position="944"/>
        <end position="963"/>
    </location>
</feature>
<keyword evidence="12" id="KW-1185">Reference proteome</keyword>
<name>A0A506URX0_9PROT</name>
<feature type="transmembrane region" description="Helical" evidence="8">
    <location>
        <begin position="769"/>
        <end position="791"/>
    </location>
</feature>
<dbReference type="PANTHER" id="PTHR30460:SF0">
    <property type="entry name" value="MODERATE CONDUCTANCE MECHANOSENSITIVE CHANNEL YBIO"/>
    <property type="match status" value="1"/>
</dbReference>
<feature type="transmembrane region" description="Helical" evidence="8">
    <location>
        <begin position="702"/>
        <end position="723"/>
    </location>
</feature>
<dbReference type="SUPFAM" id="SSF82861">
    <property type="entry name" value="Mechanosensitive channel protein MscS (YggB), transmembrane region"/>
    <property type="match status" value="1"/>
</dbReference>
<feature type="region of interest" description="Disordered" evidence="7">
    <location>
        <begin position="40"/>
        <end position="77"/>
    </location>
</feature>
<dbReference type="InterPro" id="IPR010920">
    <property type="entry name" value="LSM_dom_sf"/>
</dbReference>
<feature type="compositionally biased region" description="Low complexity" evidence="7">
    <location>
        <begin position="319"/>
        <end position="336"/>
    </location>
</feature>
<accession>A0A506URX0</accession>
<dbReference type="AlphaFoldDB" id="A0A506URX0"/>
<dbReference type="InterPro" id="IPR011014">
    <property type="entry name" value="MscS_channel_TM-2"/>
</dbReference>
<dbReference type="EMBL" id="SORZ01000001">
    <property type="protein sequence ID" value="TPW36101.1"/>
    <property type="molecule type" value="Genomic_DNA"/>
</dbReference>
<feature type="compositionally biased region" description="Basic and acidic residues" evidence="7">
    <location>
        <begin position="430"/>
        <end position="442"/>
    </location>
</feature>
<dbReference type="InterPro" id="IPR006685">
    <property type="entry name" value="MscS_channel_2nd"/>
</dbReference>
<feature type="compositionally biased region" description="Low complexity" evidence="7">
    <location>
        <begin position="510"/>
        <end position="535"/>
    </location>
</feature>
<organism evidence="11 12">
    <name type="scientific">Oecophyllibacter saccharovorans</name>
    <dbReference type="NCBI Taxonomy" id="2558360"/>
    <lineage>
        <taxon>Bacteria</taxon>
        <taxon>Pseudomonadati</taxon>
        <taxon>Pseudomonadota</taxon>
        <taxon>Alphaproteobacteria</taxon>
        <taxon>Acetobacterales</taxon>
        <taxon>Acetobacteraceae</taxon>
        <taxon>Oecophyllibacter</taxon>
    </lineage>
</organism>
<evidence type="ECO:0000256" key="5">
    <source>
        <dbReference type="ARBA" id="ARBA00022989"/>
    </source>
</evidence>
<dbReference type="Gene3D" id="2.30.30.60">
    <property type="match status" value="1"/>
</dbReference>
<evidence type="ECO:0000256" key="1">
    <source>
        <dbReference type="ARBA" id="ARBA00004651"/>
    </source>
</evidence>
<feature type="compositionally biased region" description="Polar residues" evidence="7">
    <location>
        <begin position="456"/>
        <end position="467"/>
    </location>
</feature>
<protein>
    <submittedName>
        <fullName evidence="11">Mechanosensitive ion channel</fullName>
    </submittedName>
</protein>
<sequence length="1193" mass="128622">MRASLLALGLFFSLVGLPALSDGSGGGCWFSPARAEEAFSGAGASASGPAQNTPPHDAQPHREQPHKEKAAKPAPALDPSQAQQLLSVLNNPVKRKEFTQTLQNMSKVQTTLDHKEDQSLLDQGWAHISAFSEHLLGKSQALIQDVTNFHAFVPWTHHVLKTPSLQVEIARICLRVAIMIIGGLALSYGMAYLLRIPRRKLEEAAKRMSEREIMSAEKEAARAEEQAERLAELAKEAKEKARQAAEKKAHAEAAAKQAAEQKAATEAEKEKEKAASPKPEAQQTAPQKDAASDHGSKTTEPSKPPAADHAPKPNDVGTSATAASGGQASKSASKSESSGDDEDSEKPLALKDNTQIVPHHETDSHEGGTHPSESGAHATEQKAATEAEKEKAASPKPEAHTSATEEDMSALATGIPSLSDPTQLDPAQARAEREKAAHKKEGAAQNASAGQADLEQVSSEANGTDGNQDAPKDSGENSAQDSSGATPLAQAAIVQYELSETQPPYPKPLANVAQAEADAADTQAVKAQSSAAAAESSDKTGSAASEADAPAQNGAHADAGTSDGSSDQNADQSDRQANNQAELAQDKAQLAADGRDWQASMTQMVELFRRIPYALGLFCLNLVSIMMFPLMALIIQSLDPSPDKQTLQAVWSISWLASVALGVWVAGLRALFAPLRPWMRLIPCSDQTAWFFFRGLKRIGTVSSWGVTALIILRCCTLPANVLDSLAKLLMLIVHIMIAVMILGSRPLVRHACDRVVAHKPSLRTIMRIVSGVWWVAALFFDFSLWLVWAMGIPGGYQLIFRVFLHTCITLAIMRAFSILILGAFERVLSRLENSPRISNVLSTRITTYAPVIEKMLNVILLGLTAVALLLAWGVPLRALIGPHSFGAKVFSSLTDICLSVFIGFCIWEAANMFFERRINLLLEEGNSRGIKARVARLRTLQPMMRIILFVSLTILIGLTTLSDLGVNIAPLLAGASIFGVALGFGAQKLVQDFISGIFLLLENAFTVGDAVTLNGTYGIVEKLSLRTVHVRADDGSMNIFPFSSLSQTVNYNREFGRALIVADVAYDSNIGDVIKAFHDITAEMRNSEDYGDLIIDDFQLWGVSSLNDSSVTVKGALPTIPPGRLPVQREFNRRMLVVFAERGIDFPYPTRTLDVPVLDTFLQQERENRFPLLGGNESKDQDNPNGHGKGKR</sequence>
<keyword evidence="4 8" id="KW-0812">Transmembrane</keyword>
<dbReference type="GO" id="GO:0008381">
    <property type="term" value="F:mechanosensitive monoatomic ion channel activity"/>
    <property type="evidence" value="ECO:0007669"/>
    <property type="project" value="InterPro"/>
</dbReference>
<dbReference type="Pfam" id="PF00924">
    <property type="entry name" value="MS_channel_2nd"/>
    <property type="match status" value="1"/>
</dbReference>
<keyword evidence="9" id="KW-0732">Signal</keyword>
<feature type="compositionally biased region" description="Polar residues" evidence="7">
    <location>
        <begin position="476"/>
        <end position="485"/>
    </location>
</feature>
<feature type="compositionally biased region" description="Low complexity" evidence="7">
    <location>
        <begin position="40"/>
        <end position="50"/>
    </location>
</feature>
<feature type="transmembrane region" description="Helical" evidence="8">
    <location>
        <begin position="803"/>
        <end position="825"/>
    </location>
</feature>